<dbReference type="AlphaFoldDB" id="A0A087T6Q4"/>
<dbReference type="OrthoDB" id="6430367at2759"/>
<protein>
    <submittedName>
        <fullName evidence="1">Uncharacterized protein</fullName>
    </submittedName>
</protein>
<name>A0A087T6Q4_STEMI</name>
<dbReference type="OMA" id="RIILEWF"/>
<dbReference type="STRING" id="407821.A0A087T6Q4"/>
<dbReference type="GO" id="GO:0003676">
    <property type="term" value="F:nucleic acid binding"/>
    <property type="evidence" value="ECO:0007669"/>
    <property type="project" value="InterPro"/>
</dbReference>
<dbReference type="InterPro" id="IPR036397">
    <property type="entry name" value="RNaseH_sf"/>
</dbReference>
<dbReference type="EMBL" id="KK113689">
    <property type="protein sequence ID" value="KFM60793.1"/>
    <property type="molecule type" value="Genomic_DNA"/>
</dbReference>
<feature type="non-terminal residue" evidence="1">
    <location>
        <position position="66"/>
    </location>
</feature>
<organism evidence="1 2">
    <name type="scientific">Stegodyphus mimosarum</name>
    <name type="common">African social velvet spider</name>
    <dbReference type="NCBI Taxonomy" id="407821"/>
    <lineage>
        <taxon>Eukaryota</taxon>
        <taxon>Metazoa</taxon>
        <taxon>Ecdysozoa</taxon>
        <taxon>Arthropoda</taxon>
        <taxon>Chelicerata</taxon>
        <taxon>Arachnida</taxon>
        <taxon>Araneae</taxon>
        <taxon>Araneomorphae</taxon>
        <taxon>Entelegynae</taxon>
        <taxon>Eresoidea</taxon>
        <taxon>Eresidae</taxon>
        <taxon>Stegodyphus</taxon>
    </lineage>
</organism>
<reference evidence="1 2" key="1">
    <citation type="submission" date="2013-11" db="EMBL/GenBank/DDBJ databases">
        <title>Genome sequencing of Stegodyphus mimosarum.</title>
        <authorList>
            <person name="Bechsgaard J."/>
        </authorList>
    </citation>
    <scope>NUCLEOTIDE SEQUENCE [LARGE SCALE GENOMIC DNA]</scope>
</reference>
<evidence type="ECO:0000313" key="1">
    <source>
        <dbReference type="EMBL" id="KFM60793.1"/>
    </source>
</evidence>
<evidence type="ECO:0000313" key="2">
    <source>
        <dbReference type="Proteomes" id="UP000054359"/>
    </source>
</evidence>
<keyword evidence="2" id="KW-1185">Reference proteome</keyword>
<accession>A0A087T6Q4</accession>
<proteinExistence type="predicted"/>
<dbReference type="Proteomes" id="UP000054359">
    <property type="component" value="Unassembled WGS sequence"/>
</dbReference>
<gene>
    <name evidence="1" type="ORF">X975_13643</name>
</gene>
<dbReference type="Gene3D" id="3.30.420.10">
    <property type="entry name" value="Ribonuclease H-like superfamily/Ribonuclease H"/>
    <property type="match status" value="1"/>
</dbReference>
<sequence>MLWGTFSWVAGGSLAVIEENMKAADCLNVTADHLHPYMVSVFPTGNGIFQQYNAVCHKVRIILEWF</sequence>